<protein>
    <submittedName>
        <fullName evidence="2">Uncharacterized protein</fullName>
    </submittedName>
</protein>
<keyword evidence="1" id="KW-1133">Transmembrane helix</keyword>
<gene>
    <name evidence="2" type="ORF">EPD60_14800</name>
</gene>
<dbReference type="Gene3D" id="1.25.40.10">
    <property type="entry name" value="Tetratricopeptide repeat domain"/>
    <property type="match status" value="1"/>
</dbReference>
<dbReference type="OrthoDB" id="671970at2"/>
<evidence type="ECO:0000313" key="3">
    <source>
        <dbReference type="Proteomes" id="UP000295334"/>
    </source>
</evidence>
<proteinExistence type="predicted"/>
<dbReference type="InterPro" id="IPR011990">
    <property type="entry name" value="TPR-like_helical_dom_sf"/>
</dbReference>
<dbReference type="EMBL" id="SJZI01000050">
    <property type="protein sequence ID" value="TCJ12538.1"/>
    <property type="molecule type" value="Genomic_DNA"/>
</dbReference>
<dbReference type="AlphaFoldDB" id="A0A4R1B7K4"/>
<name>A0A4R1B7K4_9BACT</name>
<reference evidence="2 3" key="1">
    <citation type="submission" date="2019-03" db="EMBL/GenBank/DDBJ databases">
        <authorList>
            <person name="Kim M.K.M."/>
        </authorList>
    </citation>
    <scope>NUCLEOTIDE SEQUENCE [LARGE SCALE GENOMIC DNA]</scope>
    <source>
        <strain evidence="2 3">17J68-12</strain>
    </source>
</reference>
<keyword evidence="1" id="KW-0812">Transmembrane</keyword>
<feature type="transmembrane region" description="Helical" evidence="1">
    <location>
        <begin position="53"/>
        <end position="72"/>
    </location>
</feature>
<dbReference type="RefSeq" id="WP_131450294.1">
    <property type="nucleotide sequence ID" value="NZ_SJZI01000050.1"/>
</dbReference>
<accession>A0A4R1B7K4</accession>
<comment type="caution">
    <text evidence="2">The sequence shown here is derived from an EMBL/GenBank/DDBJ whole genome shotgun (WGS) entry which is preliminary data.</text>
</comment>
<evidence type="ECO:0000256" key="1">
    <source>
        <dbReference type="SAM" id="Phobius"/>
    </source>
</evidence>
<organism evidence="2 3">
    <name type="scientific">Flaviaesturariibacter flavus</name>
    <dbReference type="NCBI Taxonomy" id="2502780"/>
    <lineage>
        <taxon>Bacteria</taxon>
        <taxon>Pseudomonadati</taxon>
        <taxon>Bacteroidota</taxon>
        <taxon>Chitinophagia</taxon>
        <taxon>Chitinophagales</taxon>
        <taxon>Chitinophagaceae</taxon>
        <taxon>Flaviaestuariibacter</taxon>
    </lineage>
</organism>
<dbReference type="SUPFAM" id="SSF48452">
    <property type="entry name" value="TPR-like"/>
    <property type="match status" value="1"/>
</dbReference>
<keyword evidence="3" id="KW-1185">Reference proteome</keyword>
<dbReference type="Proteomes" id="UP000295334">
    <property type="component" value="Unassembled WGS sequence"/>
</dbReference>
<evidence type="ECO:0000313" key="2">
    <source>
        <dbReference type="EMBL" id="TCJ12538.1"/>
    </source>
</evidence>
<sequence length="351" mass="39568">MDTNNPTPPNDVTESTQAPVCAGCETPLTAITGRTPLCADCRNHFIRYPIPRWIWLFGGAVLLLLVFGLFRLPSGLAAAIHQKRGEHAMAEHRFVTAQHELEVAVRMQPHYQEASLRLLIAAYHNEDLQTAYKCSQRLEGKEIKDEELLTEATTIVSRLNDGIPSDSLQAFFAQRTEAPDEIPEASWATYLANHPQELFADFARAASAVNRKEYPLAERLLHGVLGMDPDYSRGLQLLVTAKREQLQFDSAFYYADRLLALNRELPASYGSKARVLLKQKKDNAAFQLVQEGLRYDARDPYCLATLALVHHFRGDFRNRDALMRRAATDSTLQPQFSHVSEIVSGKETFRN</sequence>
<keyword evidence="1" id="KW-0472">Membrane</keyword>